<dbReference type="AlphaFoldDB" id="A0A1Z4LL09"/>
<dbReference type="Proteomes" id="UP000218418">
    <property type="component" value="Chromosome"/>
</dbReference>
<sequence>MVLSRVLDLISSMTVSSVSERKSDYSKKNSTNTCYQIDQQVKLMDLQAEVDLLLLKLQQLKQEKDVCTHEQSC</sequence>
<reference evidence="1 2" key="1">
    <citation type="submission" date="2017-06" db="EMBL/GenBank/DDBJ databases">
        <title>Genome sequencing of cyanobaciteial culture collection at National Institute for Environmental Studies (NIES).</title>
        <authorList>
            <person name="Hirose Y."/>
            <person name="Shimura Y."/>
            <person name="Fujisawa T."/>
            <person name="Nakamura Y."/>
            <person name="Kawachi M."/>
        </authorList>
    </citation>
    <scope>NUCLEOTIDE SEQUENCE [LARGE SCALE GENOMIC DNA]</scope>
    <source>
        <strain evidence="1 2">NIES-267</strain>
    </source>
</reference>
<gene>
    <name evidence="1" type="ORF">NIES267_14110</name>
</gene>
<protein>
    <submittedName>
        <fullName evidence="1">Uncharacterized protein</fullName>
    </submittedName>
</protein>
<organism evidence="1 2">
    <name type="scientific">Calothrix parasitica NIES-267</name>
    <dbReference type="NCBI Taxonomy" id="1973488"/>
    <lineage>
        <taxon>Bacteria</taxon>
        <taxon>Bacillati</taxon>
        <taxon>Cyanobacteriota</taxon>
        <taxon>Cyanophyceae</taxon>
        <taxon>Nostocales</taxon>
        <taxon>Calotrichaceae</taxon>
        <taxon>Calothrix</taxon>
    </lineage>
</organism>
<accession>A0A1Z4LL09</accession>
<keyword evidence="2" id="KW-1185">Reference proteome</keyword>
<proteinExistence type="predicted"/>
<name>A0A1Z4LL09_9CYAN</name>
<evidence type="ECO:0000313" key="1">
    <source>
        <dbReference type="EMBL" id="BAY81933.1"/>
    </source>
</evidence>
<dbReference type="EMBL" id="AP018227">
    <property type="protein sequence ID" value="BAY81933.1"/>
    <property type="molecule type" value="Genomic_DNA"/>
</dbReference>
<evidence type="ECO:0000313" key="2">
    <source>
        <dbReference type="Proteomes" id="UP000218418"/>
    </source>
</evidence>